<evidence type="ECO:0008006" key="14">
    <source>
        <dbReference type="Google" id="ProtNLM"/>
    </source>
</evidence>
<dbReference type="GO" id="GO:0010008">
    <property type="term" value="C:endosome membrane"/>
    <property type="evidence" value="ECO:0007669"/>
    <property type="project" value="UniProtKB-SubCell"/>
</dbReference>
<protein>
    <recommendedName>
        <fullName evidence="14">Vta1 C-terminal domain-containing protein</fullName>
    </recommendedName>
</protein>
<dbReference type="PANTHER" id="PTHR46009:SF1">
    <property type="entry name" value="VACUOLAR PROTEIN SORTING-ASSOCIATED PROTEIN VTA1 HOMOLOG"/>
    <property type="match status" value="1"/>
</dbReference>
<organism evidence="12 13">
    <name type="scientific">Geotrichum candidum</name>
    <name type="common">Oospora lactis</name>
    <name type="synonym">Dipodascus geotrichum</name>
    <dbReference type="NCBI Taxonomy" id="1173061"/>
    <lineage>
        <taxon>Eukaryota</taxon>
        <taxon>Fungi</taxon>
        <taxon>Dikarya</taxon>
        <taxon>Ascomycota</taxon>
        <taxon>Saccharomycotina</taxon>
        <taxon>Dipodascomycetes</taxon>
        <taxon>Dipodascales</taxon>
        <taxon>Dipodascaceae</taxon>
        <taxon>Geotrichum</taxon>
    </lineage>
</organism>
<evidence type="ECO:0000256" key="3">
    <source>
        <dbReference type="ARBA" id="ARBA00007895"/>
    </source>
</evidence>
<feature type="region of interest" description="Disordered" evidence="9">
    <location>
        <begin position="198"/>
        <end position="383"/>
    </location>
</feature>
<evidence type="ECO:0000259" key="11">
    <source>
        <dbReference type="Pfam" id="PF18097"/>
    </source>
</evidence>
<evidence type="ECO:0000256" key="1">
    <source>
        <dbReference type="ARBA" id="ARBA00004481"/>
    </source>
</evidence>
<comment type="similarity">
    <text evidence="3">Belongs to the VTA1 family.</text>
</comment>
<sequence>MPAVPEAIKHVAQTYYQRGQELRTINPLITYFCKLYVIQAAIATNLHLSDTAVAQFVSAELDEVEALKSQLTSTTTEDGDVDTTTAEENRQIIDNVDHKGFEYIRDFGTSILDSAYTDILAQKSSKARTVPKLMAASTFLALALGVFRPEDESEELKAQVREKIKFAKWHAARIVRATKNGEDPNDYVPPEVEALHRAEEQAAQAERAVDAAEQEEQENIESAEGRAEDEEDEDEREARELLRRMHEEMDAETGPDEDDELVLPSASSHDPASADKAENTKSDSDEGFALPSAASHDPADEHNDGFDLPSAASHDPDVGADFSLPSASSHDPASVNSAPAPPAPRPAVAKPSPASPPSLPRQAASVAPNNIPTTHAHSGATTAHTKAEIATILSNSEIFTKSQKHAKFAISALNYEDVTTAIRELNQALELLYQVKE</sequence>
<evidence type="ECO:0000256" key="7">
    <source>
        <dbReference type="ARBA" id="ARBA00022927"/>
    </source>
</evidence>
<evidence type="ECO:0000313" key="12">
    <source>
        <dbReference type="EMBL" id="CDO53375.1"/>
    </source>
</evidence>
<evidence type="ECO:0000256" key="8">
    <source>
        <dbReference type="ARBA" id="ARBA00023136"/>
    </source>
</evidence>
<comment type="caution">
    <text evidence="12">The sequence shown here is derived from an EMBL/GenBank/DDBJ whole genome shotgun (WGS) entry which is preliminary data.</text>
</comment>
<evidence type="ECO:0000259" key="10">
    <source>
        <dbReference type="Pfam" id="PF04652"/>
    </source>
</evidence>
<dbReference type="InterPro" id="IPR044538">
    <property type="entry name" value="Vta1-like"/>
</dbReference>
<dbReference type="InterPro" id="IPR023175">
    <property type="entry name" value="Vta1/CALS_N_sf"/>
</dbReference>
<keyword evidence="5" id="KW-0963">Cytoplasm</keyword>
<evidence type="ECO:0000256" key="4">
    <source>
        <dbReference type="ARBA" id="ARBA00022448"/>
    </source>
</evidence>
<feature type="compositionally biased region" description="Acidic residues" evidence="9">
    <location>
        <begin position="249"/>
        <end position="261"/>
    </location>
</feature>
<evidence type="ECO:0000256" key="6">
    <source>
        <dbReference type="ARBA" id="ARBA00022753"/>
    </source>
</evidence>
<dbReference type="GO" id="GO:0015031">
    <property type="term" value="P:protein transport"/>
    <property type="evidence" value="ECO:0007669"/>
    <property type="project" value="UniProtKB-KW"/>
</dbReference>
<dbReference type="OrthoDB" id="391137at2759"/>
<name>A0A0J9X864_GEOCN</name>
<keyword evidence="8" id="KW-0472">Membrane</keyword>
<feature type="compositionally biased region" description="Acidic residues" evidence="9">
    <location>
        <begin position="212"/>
        <end position="235"/>
    </location>
</feature>
<reference evidence="12" key="1">
    <citation type="submission" date="2014-03" db="EMBL/GenBank/DDBJ databases">
        <authorList>
            <person name="Casaregola S."/>
        </authorList>
    </citation>
    <scope>NUCLEOTIDE SEQUENCE [LARGE SCALE GENOMIC DNA]</scope>
    <source>
        <strain evidence="12">CLIB 918</strain>
    </source>
</reference>
<dbReference type="STRING" id="1173061.A0A0J9X864"/>
<keyword evidence="4" id="KW-0813">Transport</keyword>
<accession>A0A0J9X864</accession>
<dbReference type="GO" id="GO:0005771">
    <property type="term" value="C:multivesicular body"/>
    <property type="evidence" value="ECO:0007669"/>
    <property type="project" value="TreeGrafter"/>
</dbReference>
<dbReference type="AlphaFoldDB" id="A0A0J9X864"/>
<keyword evidence="6" id="KW-0967">Endosome</keyword>
<evidence type="ECO:0000256" key="2">
    <source>
        <dbReference type="ARBA" id="ARBA00004496"/>
    </source>
</evidence>
<dbReference type="Gene3D" id="1.20.5.420">
    <property type="entry name" value="Immunoglobulin FC, subunit C"/>
    <property type="match status" value="1"/>
</dbReference>
<dbReference type="Pfam" id="PF04652">
    <property type="entry name" value="Vta1"/>
    <property type="match status" value="1"/>
</dbReference>
<dbReference type="PANTHER" id="PTHR46009">
    <property type="entry name" value="VACUOLAR PROTEIN SORTING-ASSOCIATED PROTEIN VTA1 HOMOLOG"/>
    <property type="match status" value="1"/>
</dbReference>
<comment type="subcellular location">
    <subcellularLocation>
        <location evidence="2">Cytoplasm</location>
    </subcellularLocation>
    <subcellularLocation>
        <location evidence="1">Endosome membrane</location>
        <topology evidence="1">Peripheral membrane protein</topology>
    </subcellularLocation>
</comment>
<feature type="compositionally biased region" description="Low complexity" evidence="9">
    <location>
        <begin position="373"/>
        <end position="383"/>
    </location>
</feature>
<dbReference type="EMBL" id="CCBN010000005">
    <property type="protein sequence ID" value="CDO53375.1"/>
    <property type="molecule type" value="Genomic_DNA"/>
</dbReference>
<feature type="compositionally biased region" description="Basic and acidic residues" evidence="9">
    <location>
        <begin position="272"/>
        <end position="284"/>
    </location>
</feature>
<feature type="compositionally biased region" description="Basic and acidic residues" evidence="9">
    <location>
        <begin position="236"/>
        <end position="248"/>
    </location>
</feature>
<proteinExistence type="inferred from homology"/>
<feature type="domain" description="Vta1/callose synthase N-terminal" evidence="10">
    <location>
        <begin position="13"/>
        <end position="180"/>
    </location>
</feature>
<dbReference type="Pfam" id="PF18097">
    <property type="entry name" value="Vta1_C"/>
    <property type="match status" value="1"/>
</dbReference>
<dbReference type="Gene3D" id="1.25.40.270">
    <property type="entry name" value="Vacuolar protein sorting-associated protein vta1"/>
    <property type="match status" value="1"/>
</dbReference>
<dbReference type="InterPro" id="IPR039431">
    <property type="entry name" value="Vta1/CALS_N"/>
</dbReference>
<keyword evidence="13" id="KW-1185">Reference proteome</keyword>
<evidence type="ECO:0000313" key="13">
    <source>
        <dbReference type="Proteomes" id="UP000242525"/>
    </source>
</evidence>
<dbReference type="InterPro" id="IPR041212">
    <property type="entry name" value="Vta1_C"/>
</dbReference>
<keyword evidence="7" id="KW-0653">Protein transport</keyword>
<dbReference type="Proteomes" id="UP000242525">
    <property type="component" value="Unassembled WGS sequence"/>
</dbReference>
<evidence type="ECO:0000256" key="9">
    <source>
        <dbReference type="SAM" id="MobiDB-lite"/>
    </source>
</evidence>
<dbReference type="GO" id="GO:0032511">
    <property type="term" value="P:late endosome to vacuole transport via multivesicular body sorting pathway"/>
    <property type="evidence" value="ECO:0007669"/>
    <property type="project" value="InterPro"/>
</dbReference>
<evidence type="ECO:0000256" key="5">
    <source>
        <dbReference type="ARBA" id="ARBA00022490"/>
    </source>
</evidence>
<feature type="domain" description="Vta1 C-terminal" evidence="11">
    <location>
        <begin position="397"/>
        <end position="432"/>
    </location>
</feature>
<gene>
    <name evidence="12" type="ORF">BN980_GECA05s00769g</name>
</gene>